<comment type="similarity">
    <text evidence="3">Belongs to the glycosyl hydrolase 5 (cellulase A) family.</text>
</comment>
<dbReference type="PANTHER" id="PTHR34142:SF1">
    <property type="entry name" value="GLYCOSIDE HYDROLASE FAMILY 5 DOMAIN-CONTAINING PROTEIN"/>
    <property type="match status" value="1"/>
</dbReference>
<dbReference type="InterPro" id="IPR008979">
    <property type="entry name" value="Galactose-bd-like_sf"/>
</dbReference>
<feature type="domain" description="CBM-cenC" evidence="5">
    <location>
        <begin position="331"/>
        <end position="458"/>
    </location>
</feature>
<dbReference type="PANTHER" id="PTHR34142">
    <property type="entry name" value="ENDO-BETA-1,4-GLUCANASE A"/>
    <property type="match status" value="1"/>
</dbReference>
<keyword evidence="1 3" id="KW-0378">Hydrolase</keyword>
<dbReference type="RefSeq" id="WP_015732460.1">
    <property type="nucleotide sequence ID" value="NZ_UHJL01000001.1"/>
</dbReference>
<dbReference type="AlphaFoldDB" id="A0A380RUX0"/>
<reference evidence="6 7" key="1">
    <citation type="submission" date="2017-08" db="EMBL/GenBank/DDBJ databases">
        <authorList>
            <person name="de Groot N.N."/>
        </authorList>
    </citation>
    <scope>NUCLEOTIDE SEQUENCE [LARGE SCALE GENOMIC DNA]</scope>
    <source>
        <strain evidence="6 7">HM2</strain>
    </source>
</reference>
<feature type="domain" description="Glycoside hydrolase family 5" evidence="4">
    <location>
        <begin position="26"/>
        <end position="273"/>
    </location>
</feature>
<dbReference type="Pfam" id="PF00150">
    <property type="entry name" value="Cellulase"/>
    <property type="match status" value="1"/>
</dbReference>
<proteinExistence type="inferred from homology"/>
<dbReference type="SUPFAM" id="SSF51445">
    <property type="entry name" value="(Trans)glycosidases"/>
    <property type="match status" value="1"/>
</dbReference>
<dbReference type="InterPro" id="IPR001547">
    <property type="entry name" value="Glyco_hydro_5"/>
</dbReference>
<dbReference type="Gene3D" id="3.20.20.80">
    <property type="entry name" value="Glycosidases"/>
    <property type="match status" value="1"/>
</dbReference>
<dbReference type="Gene3D" id="2.60.120.260">
    <property type="entry name" value="Galactose-binding domain-like"/>
    <property type="match status" value="1"/>
</dbReference>
<keyword evidence="2 3" id="KW-0326">Glycosidase</keyword>
<protein>
    <submittedName>
        <fullName evidence="6">Mannan endo-1,4-beta-mannosidase</fullName>
    </submittedName>
</protein>
<dbReference type="SUPFAM" id="SSF49785">
    <property type="entry name" value="Galactose-binding domain-like"/>
    <property type="match status" value="1"/>
</dbReference>
<accession>A0A380RUX0</accession>
<sequence length="545" mass="61492">MEKIKDMNGSSVKPGFFVQDSFLYSKDNEKVVLRGVNHMFIWTDREGKTIPEIAKTGANCVRIVWNTRGRISDLDNIISLCIANGMIPIPEIHDTTGNWDRLSDALEFWLREETLQMIYNHQEYLILNIGNEPGDKAQSADEFFNAYNIIVTKLRASGVRVPIMIDADEWGQNEKNLLNVGPKLLQADSEHNLIFSIHMWWPTERHNPVATGYETVKDRIKGTLEESLKRKIPLIVGEFAPVAAGGVREIPYKFIMSECERLNIGWLAWSWGPGNFDSPEMDMTVHGSYNTLIGWGKEVAVDSPLGIQNTSVIPNFIQNKDFTTGSQGTGANIIENGEFNAEDPLSGWTTDFWGGKGDVTVKDGVVHFDIKKGGKDSWNLQFKQHFALHKGVTYIFSMRAKADKPRTLNVNIKKDCESYTPYANGRILDLSTSWQNFSWKFTMKEETDVDAVLIFDMGGVPISWNLADVSLVHARSVADRLNRTFQRNVQKNSGYFNAPNGPWELHLYSTDGKLLEILDKGKGGEGMRQYPKIERSGIMVIKDLG</sequence>
<dbReference type="OMA" id="CKANRLV"/>
<dbReference type="Pfam" id="PF02018">
    <property type="entry name" value="CBM_4_9"/>
    <property type="match status" value="1"/>
</dbReference>
<dbReference type="InterPro" id="IPR017853">
    <property type="entry name" value="GH"/>
</dbReference>
<dbReference type="GO" id="GO:0004553">
    <property type="term" value="F:hydrolase activity, hydrolyzing O-glycosyl compounds"/>
    <property type="evidence" value="ECO:0007669"/>
    <property type="project" value="InterPro"/>
</dbReference>
<organism evidence="6 7">
    <name type="scientific">Fibrobacter succinogenes</name>
    <name type="common">Bacteroides succinogenes</name>
    <dbReference type="NCBI Taxonomy" id="833"/>
    <lineage>
        <taxon>Bacteria</taxon>
        <taxon>Pseudomonadati</taxon>
        <taxon>Fibrobacterota</taxon>
        <taxon>Fibrobacteria</taxon>
        <taxon>Fibrobacterales</taxon>
        <taxon>Fibrobacteraceae</taxon>
        <taxon>Fibrobacter</taxon>
    </lineage>
</organism>
<evidence type="ECO:0000256" key="3">
    <source>
        <dbReference type="RuleBase" id="RU361153"/>
    </source>
</evidence>
<evidence type="ECO:0000313" key="6">
    <source>
        <dbReference type="EMBL" id="SUQ19350.1"/>
    </source>
</evidence>
<evidence type="ECO:0000259" key="5">
    <source>
        <dbReference type="Pfam" id="PF02018"/>
    </source>
</evidence>
<gene>
    <name evidence="6" type="ORF">SAMN05661053_0581</name>
</gene>
<dbReference type="Proteomes" id="UP000255423">
    <property type="component" value="Unassembled WGS sequence"/>
</dbReference>
<evidence type="ECO:0000313" key="7">
    <source>
        <dbReference type="Proteomes" id="UP000255423"/>
    </source>
</evidence>
<dbReference type="EMBL" id="UHJL01000001">
    <property type="protein sequence ID" value="SUQ19350.1"/>
    <property type="molecule type" value="Genomic_DNA"/>
</dbReference>
<dbReference type="InterPro" id="IPR003305">
    <property type="entry name" value="CenC_carb-bd"/>
</dbReference>
<name>A0A380RUX0_FIBSU</name>
<evidence type="ECO:0000256" key="1">
    <source>
        <dbReference type="ARBA" id="ARBA00022801"/>
    </source>
</evidence>
<evidence type="ECO:0000256" key="2">
    <source>
        <dbReference type="ARBA" id="ARBA00023295"/>
    </source>
</evidence>
<dbReference type="GO" id="GO:0009251">
    <property type="term" value="P:glucan catabolic process"/>
    <property type="evidence" value="ECO:0007669"/>
    <property type="project" value="TreeGrafter"/>
</dbReference>
<evidence type="ECO:0000259" key="4">
    <source>
        <dbReference type="Pfam" id="PF00150"/>
    </source>
</evidence>